<protein>
    <recommendedName>
        <fullName evidence="4">Polyketide cyclase/dehydrase/lipid transport protein</fullName>
    </recommendedName>
</protein>
<dbReference type="EMBL" id="CP104694">
    <property type="protein sequence ID" value="UXI68142.1"/>
    <property type="molecule type" value="Genomic_DNA"/>
</dbReference>
<dbReference type="InterPro" id="IPR023393">
    <property type="entry name" value="START-like_dom_sf"/>
</dbReference>
<evidence type="ECO:0000313" key="3">
    <source>
        <dbReference type="Proteomes" id="UP001064632"/>
    </source>
</evidence>
<dbReference type="RefSeq" id="WP_261695104.1">
    <property type="nucleotide sequence ID" value="NZ_CP104694.1"/>
</dbReference>
<evidence type="ECO:0008006" key="4">
    <source>
        <dbReference type="Google" id="ProtNLM"/>
    </source>
</evidence>
<keyword evidence="1" id="KW-0732">Signal</keyword>
<accession>A0ABY6BK23</accession>
<feature type="signal peptide" evidence="1">
    <location>
        <begin position="1"/>
        <end position="20"/>
    </location>
</feature>
<reference evidence="2" key="1">
    <citation type="submission" date="2022-09" db="EMBL/GenBank/DDBJ databases">
        <title>Tahibacter sp. nov., isolated from a fresh water.</title>
        <authorList>
            <person name="Baek J.H."/>
            <person name="Lee J.K."/>
            <person name="Kim J.M."/>
            <person name="Jeon C.O."/>
        </authorList>
    </citation>
    <scope>NUCLEOTIDE SEQUENCE</scope>
    <source>
        <strain evidence="2">W38</strain>
    </source>
</reference>
<sequence>MTLRIAGFTAFALFSTTAAAEVKFATPDGFLVERQYHTSASAEKAWALLGHPEKYWPKEHTWSGDPANLSLKMAAGGCFCERWKGGEAEHGRVVMARTNELLRINGAFGPMQDMAVTGVVSVALKAAEAGTDITVSYRVSGTAAHQLDKLAPVVDSVVGVQFGNWVDKTR</sequence>
<keyword evidence="3" id="KW-1185">Reference proteome</keyword>
<evidence type="ECO:0000256" key="1">
    <source>
        <dbReference type="SAM" id="SignalP"/>
    </source>
</evidence>
<feature type="chain" id="PRO_5046093727" description="Polyketide cyclase/dehydrase/lipid transport protein" evidence="1">
    <location>
        <begin position="21"/>
        <end position="170"/>
    </location>
</feature>
<gene>
    <name evidence="2" type="ORF">N4264_00370</name>
</gene>
<dbReference type="Gene3D" id="3.30.530.20">
    <property type="match status" value="1"/>
</dbReference>
<dbReference type="Proteomes" id="UP001064632">
    <property type="component" value="Chromosome"/>
</dbReference>
<proteinExistence type="predicted"/>
<organism evidence="2 3">
    <name type="scientific">Tahibacter amnicola</name>
    <dbReference type="NCBI Taxonomy" id="2976241"/>
    <lineage>
        <taxon>Bacteria</taxon>
        <taxon>Pseudomonadati</taxon>
        <taxon>Pseudomonadota</taxon>
        <taxon>Gammaproteobacteria</taxon>
        <taxon>Lysobacterales</taxon>
        <taxon>Rhodanobacteraceae</taxon>
        <taxon>Tahibacter</taxon>
    </lineage>
</organism>
<evidence type="ECO:0000313" key="2">
    <source>
        <dbReference type="EMBL" id="UXI68142.1"/>
    </source>
</evidence>
<dbReference type="SUPFAM" id="SSF55961">
    <property type="entry name" value="Bet v1-like"/>
    <property type="match status" value="1"/>
</dbReference>
<name>A0ABY6BK23_9GAMM</name>